<protein>
    <submittedName>
        <fullName evidence="4">Transcriptional regulator, TetR family</fullName>
    </submittedName>
</protein>
<dbReference type="PANTHER" id="PTHR43479">
    <property type="entry name" value="ACREF/ENVCD OPERON REPRESSOR-RELATED"/>
    <property type="match status" value="1"/>
</dbReference>
<dbReference type="OrthoDB" id="9812484at2"/>
<dbReference type="InterPro" id="IPR041603">
    <property type="entry name" value="YvdT_C"/>
</dbReference>
<evidence type="ECO:0000313" key="4">
    <source>
        <dbReference type="EMBL" id="KXZ39184.1"/>
    </source>
</evidence>
<dbReference type="Proteomes" id="UP000323392">
    <property type="component" value="Unassembled WGS sequence"/>
</dbReference>
<dbReference type="EMBL" id="LSFY01000001">
    <property type="protein sequence ID" value="KXZ39184.1"/>
    <property type="molecule type" value="Genomic_DNA"/>
</dbReference>
<dbReference type="Gene3D" id="1.10.357.10">
    <property type="entry name" value="Tetracycline Repressor, domain 2"/>
    <property type="match status" value="1"/>
</dbReference>
<dbReference type="RefSeq" id="WP_066067900.1">
    <property type="nucleotide sequence ID" value="NZ_FRBG01000023.1"/>
</dbReference>
<dbReference type="EMBL" id="FRBG01000023">
    <property type="protein sequence ID" value="SHL32197.1"/>
    <property type="molecule type" value="Genomic_DNA"/>
</dbReference>
<gene>
    <name evidence="4" type="ORF">JWYL7_0259</name>
    <name evidence="5" type="ORF">SAMN05661008_01868</name>
</gene>
<evidence type="ECO:0000256" key="1">
    <source>
        <dbReference type="ARBA" id="ARBA00023125"/>
    </source>
</evidence>
<dbReference type="PROSITE" id="PS01081">
    <property type="entry name" value="HTH_TETR_1"/>
    <property type="match status" value="1"/>
</dbReference>
<dbReference type="InterPro" id="IPR050624">
    <property type="entry name" value="HTH-type_Tx_Regulator"/>
</dbReference>
<dbReference type="InterPro" id="IPR009057">
    <property type="entry name" value="Homeodomain-like_sf"/>
</dbReference>
<dbReference type="InterPro" id="IPR001647">
    <property type="entry name" value="HTH_TetR"/>
</dbReference>
<dbReference type="InterPro" id="IPR023772">
    <property type="entry name" value="DNA-bd_HTH_TetR-type_CS"/>
</dbReference>
<evidence type="ECO:0000313" key="7">
    <source>
        <dbReference type="Proteomes" id="UP000323392"/>
    </source>
</evidence>
<feature type="domain" description="HTH tetR-type" evidence="3">
    <location>
        <begin position="1"/>
        <end position="61"/>
    </location>
</feature>
<dbReference type="Proteomes" id="UP000092605">
    <property type="component" value="Unassembled WGS sequence"/>
</dbReference>
<evidence type="ECO:0000256" key="2">
    <source>
        <dbReference type="PROSITE-ProRule" id="PRU00335"/>
    </source>
</evidence>
<keyword evidence="1 2" id="KW-0238">DNA-binding</keyword>
<accession>A0A150FNI2</accession>
<dbReference type="PRINTS" id="PR00455">
    <property type="entry name" value="HTHTETR"/>
</dbReference>
<comment type="caution">
    <text evidence="4">The sequence shown here is derived from an EMBL/GenBank/DDBJ whole genome shotgun (WGS) entry which is preliminary data.</text>
</comment>
<dbReference type="Pfam" id="PF17934">
    <property type="entry name" value="TetR_C_26"/>
    <property type="match status" value="1"/>
</dbReference>
<sequence length="185" mass="21628">MKKKTRVIKAAMALIEKQGYEKTSVSQIVKEAGIAQGTFYLYFKTKSDLVPEIAKLILHEQFQLVRKYYDKTNKTYDDLILCLVKGTYELTRVRKTLINVLYSGLAFDDSFELWEEAYRPYYEWLEAQLKAHPGLSSKRAFVKLIVGVIENSAEKFYLFNQHEQQVETSMNDVVLFLKSIKMKEE</sequence>
<dbReference type="AlphaFoldDB" id="A0A150FNI2"/>
<dbReference type="SUPFAM" id="SSF46689">
    <property type="entry name" value="Homeodomain-like"/>
    <property type="match status" value="1"/>
</dbReference>
<evidence type="ECO:0000259" key="3">
    <source>
        <dbReference type="PROSITE" id="PS50977"/>
    </source>
</evidence>
<dbReference type="PROSITE" id="PS50977">
    <property type="entry name" value="HTH_TETR_2"/>
    <property type="match status" value="1"/>
</dbReference>
<reference evidence="5 7" key="2">
    <citation type="submission" date="2016-11" db="EMBL/GenBank/DDBJ databases">
        <authorList>
            <person name="Varghese N."/>
            <person name="Submissions S."/>
        </authorList>
    </citation>
    <scope>NUCLEOTIDE SEQUENCE [LARGE SCALE GENOMIC DNA]</scope>
    <source>
        <strain evidence="5 7">DSM 7308</strain>
    </source>
</reference>
<dbReference type="PANTHER" id="PTHR43479:SF11">
    <property type="entry name" value="ACREF_ENVCD OPERON REPRESSOR-RELATED"/>
    <property type="match status" value="1"/>
</dbReference>
<dbReference type="PATRIC" id="fig|1121328.3.peg.258"/>
<dbReference type="Pfam" id="PF00440">
    <property type="entry name" value="TetR_N"/>
    <property type="match status" value="1"/>
</dbReference>
<dbReference type="STRING" id="1121328.JWYL7_0259"/>
<evidence type="ECO:0000313" key="6">
    <source>
        <dbReference type="Proteomes" id="UP000092605"/>
    </source>
</evidence>
<organism evidence="4 6">
    <name type="scientific">Alkalithermobacter thermoalcaliphilus JW-YL-7 = DSM 7308</name>
    <dbReference type="NCBI Taxonomy" id="1121328"/>
    <lineage>
        <taxon>Bacteria</taxon>
        <taxon>Bacillati</taxon>
        <taxon>Bacillota</taxon>
        <taxon>Clostridia</taxon>
        <taxon>Peptostreptococcales</taxon>
        <taxon>Tepidibacteraceae</taxon>
        <taxon>Alkalithermobacter</taxon>
    </lineage>
</organism>
<proteinExistence type="predicted"/>
<name>A0A150FNI2_CLOPD</name>
<reference evidence="4 6" key="1">
    <citation type="submission" date="2016-02" db="EMBL/GenBank/DDBJ databases">
        <title>Draft genome sequence for Clostridium paradoxum JW-YL-7.</title>
        <authorList>
            <person name="Utturkar S.M."/>
            <person name="Lancaster A."/>
            <person name="Poole F.L."/>
            <person name="Adams M.W."/>
            <person name="Brown S.D."/>
        </authorList>
    </citation>
    <scope>NUCLEOTIDE SEQUENCE [LARGE SCALE GENOMIC DNA]</scope>
    <source>
        <strain evidence="4 6">JW-YL-7</strain>
    </source>
</reference>
<feature type="DNA-binding region" description="H-T-H motif" evidence="2">
    <location>
        <begin position="24"/>
        <end position="43"/>
    </location>
</feature>
<dbReference type="GO" id="GO:0003677">
    <property type="term" value="F:DNA binding"/>
    <property type="evidence" value="ECO:0007669"/>
    <property type="project" value="UniProtKB-UniRule"/>
</dbReference>
<evidence type="ECO:0000313" key="5">
    <source>
        <dbReference type="EMBL" id="SHL32197.1"/>
    </source>
</evidence>
<keyword evidence="7" id="KW-1185">Reference proteome</keyword>